<organism evidence="2 3">
    <name type="scientific">Actinokineospora cianjurensis</name>
    <dbReference type="NCBI Taxonomy" id="585224"/>
    <lineage>
        <taxon>Bacteria</taxon>
        <taxon>Bacillati</taxon>
        <taxon>Actinomycetota</taxon>
        <taxon>Actinomycetes</taxon>
        <taxon>Pseudonocardiales</taxon>
        <taxon>Pseudonocardiaceae</taxon>
        <taxon>Actinokineospora</taxon>
    </lineage>
</organism>
<protein>
    <submittedName>
        <fullName evidence="2">Ketosteroid isomerase-like protein</fullName>
    </submittedName>
</protein>
<reference evidence="2 3" key="1">
    <citation type="submission" date="2018-10" db="EMBL/GenBank/DDBJ databases">
        <title>Genomic Encyclopedia of Archaeal and Bacterial Type Strains, Phase II (KMG-II): from individual species to whole genera.</title>
        <authorList>
            <person name="Goeker M."/>
        </authorList>
    </citation>
    <scope>NUCLEOTIDE SEQUENCE [LARGE SCALE GENOMIC DNA]</scope>
    <source>
        <strain evidence="2 3">DSM 45657</strain>
    </source>
</reference>
<comment type="caution">
    <text evidence="2">The sequence shown here is derived from an EMBL/GenBank/DDBJ whole genome shotgun (WGS) entry which is preliminary data.</text>
</comment>
<dbReference type="AlphaFoldDB" id="A0A421B2Y3"/>
<dbReference type="InterPro" id="IPR037401">
    <property type="entry name" value="SnoaL-like"/>
</dbReference>
<evidence type="ECO:0000259" key="1">
    <source>
        <dbReference type="Pfam" id="PF12680"/>
    </source>
</evidence>
<feature type="domain" description="SnoaL-like" evidence="1">
    <location>
        <begin position="7"/>
        <end position="103"/>
    </location>
</feature>
<dbReference type="Pfam" id="PF12680">
    <property type="entry name" value="SnoaL_2"/>
    <property type="match status" value="1"/>
</dbReference>
<dbReference type="RefSeq" id="WP_121391508.1">
    <property type="nucleotide sequence ID" value="NZ_RCDD01000002.1"/>
</dbReference>
<dbReference type="InterPro" id="IPR032710">
    <property type="entry name" value="NTF2-like_dom_sf"/>
</dbReference>
<sequence>MTDQAPVLHYYRLVDAGDFGALAALFTPAAVYRRPGYPDLAGRTAIEHFYRHERLIHHGEHTLQSVLHDGPRYAVHGRFDGVLRDGTTVSIEFADFFTVDGDGGFVSRTTFFFTPLV</sequence>
<keyword evidence="3" id="KW-1185">Reference proteome</keyword>
<evidence type="ECO:0000313" key="2">
    <source>
        <dbReference type="EMBL" id="RLK58739.1"/>
    </source>
</evidence>
<name>A0A421B2Y3_9PSEU</name>
<proteinExistence type="predicted"/>
<accession>A0A421B2Y3</accession>
<dbReference type="OrthoDB" id="4772778at2"/>
<gene>
    <name evidence="2" type="ORF">CLV68_3214</name>
</gene>
<dbReference type="GO" id="GO:0016853">
    <property type="term" value="F:isomerase activity"/>
    <property type="evidence" value="ECO:0007669"/>
    <property type="project" value="UniProtKB-KW"/>
</dbReference>
<dbReference type="EMBL" id="RCDD01000002">
    <property type="protein sequence ID" value="RLK58739.1"/>
    <property type="molecule type" value="Genomic_DNA"/>
</dbReference>
<dbReference type="Gene3D" id="3.10.450.50">
    <property type="match status" value="1"/>
</dbReference>
<dbReference type="Proteomes" id="UP000282454">
    <property type="component" value="Unassembled WGS sequence"/>
</dbReference>
<evidence type="ECO:0000313" key="3">
    <source>
        <dbReference type="Proteomes" id="UP000282454"/>
    </source>
</evidence>
<keyword evidence="2" id="KW-0413">Isomerase</keyword>
<dbReference type="SUPFAM" id="SSF54427">
    <property type="entry name" value="NTF2-like"/>
    <property type="match status" value="1"/>
</dbReference>